<dbReference type="Pfam" id="PF11563">
    <property type="entry name" value="Protoglobin"/>
    <property type="match status" value="1"/>
</dbReference>
<evidence type="ECO:0000256" key="1">
    <source>
        <dbReference type="ARBA" id="ARBA00023224"/>
    </source>
</evidence>
<name>A0A917LHH7_9BACI</name>
<dbReference type="PROSITE" id="PS50111">
    <property type="entry name" value="CHEMOTAXIS_TRANSDUC_2"/>
    <property type="match status" value="1"/>
</dbReference>
<dbReference type="RefSeq" id="WP_188614733.1">
    <property type="nucleotide sequence ID" value="NZ_BMJT01000005.1"/>
</dbReference>
<dbReference type="PRINTS" id="PR00260">
    <property type="entry name" value="CHEMTRNSDUCR"/>
</dbReference>
<dbReference type="GO" id="GO:0019825">
    <property type="term" value="F:oxygen binding"/>
    <property type="evidence" value="ECO:0007669"/>
    <property type="project" value="InterPro"/>
</dbReference>
<keyword evidence="6" id="KW-1185">Reference proteome</keyword>
<dbReference type="GO" id="GO:0016020">
    <property type="term" value="C:membrane"/>
    <property type="evidence" value="ECO:0007669"/>
    <property type="project" value="InterPro"/>
</dbReference>
<accession>A0A917LHH7</accession>
<evidence type="ECO:0000256" key="3">
    <source>
        <dbReference type="PROSITE-ProRule" id="PRU00284"/>
    </source>
</evidence>
<dbReference type="SUPFAM" id="SSF58104">
    <property type="entry name" value="Methyl-accepting chemotaxis protein (MCP) signaling domain"/>
    <property type="match status" value="1"/>
</dbReference>
<dbReference type="AlphaFoldDB" id="A0A917LHH7"/>
<reference evidence="5" key="2">
    <citation type="submission" date="2020-09" db="EMBL/GenBank/DDBJ databases">
        <authorList>
            <person name="Sun Q."/>
            <person name="Zhou Y."/>
        </authorList>
    </citation>
    <scope>NUCLEOTIDE SEQUENCE</scope>
    <source>
        <strain evidence="5">CGMCC 1.15760</strain>
    </source>
</reference>
<evidence type="ECO:0000313" key="5">
    <source>
        <dbReference type="EMBL" id="GGG24096.1"/>
    </source>
</evidence>
<dbReference type="InterPro" id="IPR004090">
    <property type="entry name" value="Chemotax_Me-accpt_rcpt"/>
</dbReference>
<dbReference type="InterPro" id="IPR044398">
    <property type="entry name" value="Globin-sensor_dom"/>
</dbReference>
<evidence type="ECO:0000259" key="4">
    <source>
        <dbReference type="PROSITE" id="PS50111"/>
    </source>
</evidence>
<comment type="similarity">
    <text evidence="2">Belongs to the methyl-accepting chemotaxis (MCP) protein family.</text>
</comment>
<dbReference type="InterPro" id="IPR004089">
    <property type="entry name" value="MCPsignal_dom"/>
</dbReference>
<dbReference type="Gene3D" id="1.10.490.10">
    <property type="entry name" value="Globins"/>
    <property type="match status" value="1"/>
</dbReference>
<dbReference type="Proteomes" id="UP000616608">
    <property type="component" value="Unassembled WGS sequence"/>
</dbReference>
<dbReference type="CDD" id="cd01068">
    <property type="entry name" value="globin_sensor"/>
    <property type="match status" value="1"/>
</dbReference>
<dbReference type="GO" id="GO:0020037">
    <property type="term" value="F:heme binding"/>
    <property type="evidence" value="ECO:0007669"/>
    <property type="project" value="InterPro"/>
</dbReference>
<dbReference type="GO" id="GO:0006935">
    <property type="term" value="P:chemotaxis"/>
    <property type="evidence" value="ECO:0007669"/>
    <property type="project" value="InterPro"/>
</dbReference>
<dbReference type="PANTHER" id="PTHR32089:SF118">
    <property type="entry name" value="HEME-BASED AEROTACTIC TRANSDUCER HEMAT"/>
    <property type="match status" value="1"/>
</dbReference>
<dbReference type="GO" id="GO:0007165">
    <property type="term" value="P:signal transduction"/>
    <property type="evidence" value="ECO:0007669"/>
    <property type="project" value="UniProtKB-KW"/>
</dbReference>
<feature type="domain" description="Methyl-accepting transducer" evidence="4">
    <location>
        <begin position="199"/>
        <end position="419"/>
    </location>
</feature>
<protein>
    <submittedName>
        <fullName evidence="5">Heme-based aerotactic transducer HemAT</fullName>
    </submittedName>
</protein>
<gene>
    <name evidence="5" type="primary">hemAT</name>
    <name evidence="5" type="ORF">GCM10007425_18200</name>
</gene>
<dbReference type="EMBL" id="BMJT01000005">
    <property type="protein sequence ID" value="GGG24096.1"/>
    <property type="molecule type" value="Genomic_DNA"/>
</dbReference>
<evidence type="ECO:0000313" key="6">
    <source>
        <dbReference type="Proteomes" id="UP000616608"/>
    </source>
</evidence>
<keyword evidence="1 3" id="KW-0807">Transducer</keyword>
<proteinExistence type="inferred from homology"/>
<dbReference type="InterPro" id="IPR009050">
    <property type="entry name" value="Globin-like_sf"/>
</dbReference>
<comment type="caution">
    <text evidence="5">The sequence shown here is derived from an EMBL/GenBank/DDBJ whole genome shotgun (WGS) entry which is preliminary data.</text>
</comment>
<dbReference type="InterPro" id="IPR039379">
    <property type="entry name" value="Protoglobin_sensor_dom"/>
</dbReference>
<evidence type="ECO:0000256" key="2">
    <source>
        <dbReference type="ARBA" id="ARBA00029447"/>
    </source>
</evidence>
<dbReference type="InterPro" id="IPR012292">
    <property type="entry name" value="Globin/Proto"/>
</dbReference>
<dbReference type="Pfam" id="PF00015">
    <property type="entry name" value="MCPsignal"/>
    <property type="match status" value="1"/>
</dbReference>
<dbReference type="GO" id="GO:0004888">
    <property type="term" value="F:transmembrane signaling receptor activity"/>
    <property type="evidence" value="ECO:0007669"/>
    <property type="project" value="InterPro"/>
</dbReference>
<dbReference type="Gene3D" id="1.10.287.950">
    <property type="entry name" value="Methyl-accepting chemotaxis protein"/>
    <property type="match status" value="1"/>
</dbReference>
<organism evidence="5 6">
    <name type="scientific">Lysinibacillus alkalisoli</name>
    <dbReference type="NCBI Taxonomy" id="1911548"/>
    <lineage>
        <taxon>Bacteria</taxon>
        <taxon>Bacillati</taxon>
        <taxon>Bacillota</taxon>
        <taxon>Bacilli</taxon>
        <taxon>Bacillales</taxon>
        <taxon>Bacillaceae</taxon>
        <taxon>Lysinibacillus</taxon>
    </lineage>
</organism>
<reference evidence="5" key="1">
    <citation type="journal article" date="2014" name="Int. J. Syst. Evol. Microbiol.">
        <title>Complete genome sequence of Corynebacterium casei LMG S-19264T (=DSM 44701T), isolated from a smear-ripened cheese.</title>
        <authorList>
            <consortium name="US DOE Joint Genome Institute (JGI-PGF)"/>
            <person name="Walter F."/>
            <person name="Albersmeier A."/>
            <person name="Kalinowski J."/>
            <person name="Ruckert C."/>
        </authorList>
    </citation>
    <scope>NUCLEOTIDE SEQUENCE</scope>
    <source>
        <strain evidence="5">CGMCC 1.15760</strain>
    </source>
</reference>
<dbReference type="PANTHER" id="PTHR32089">
    <property type="entry name" value="METHYL-ACCEPTING CHEMOTAXIS PROTEIN MCPB"/>
    <property type="match status" value="1"/>
</dbReference>
<dbReference type="SUPFAM" id="SSF46458">
    <property type="entry name" value="Globin-like"/>
    <property type="match status" value="1"/>
</dbReference>
<sequence>MLRFWKKHDKTDTVPPIAHTGEGILAVHNDTLLHQLRLIDFTKQDLATLKSYQPRIKAHIQEITDVFYNNIMAIPALSPIIAERTTVERLKASLSKYLVSLFDGVIDEQSLAHKQKIAKIHYNIGLEPKWYMGTFHQLQQAMIYILTEPDSNRDECVAVYKTVGKLISLEIQIVLEEYEKENLRLRTAEHLLTKDDLKEKISAISHELATLTEGTSQSIEKIDRYTYRINTAIQKNVQAVAHIHHNAQHGQDDLSQLETMMATITEHTNEMAQLISQLDTSSTEIISIIALVKSIADQTNLLALNASIEAARAGEHGKGFAVVAQEVRKLAEQSTEAVEQITTLVQTSTSLTAAAVDRIHHVEDSVTTSHQTSNEARNRFSKIATDLSNNRTQIGDVAKDIDKLGSTIRSIGIETTKVASTADALHQTASKL</sequence>
<dbReference type="SMART" id="SM00283">
    <property type="entry name" value="MA"/>
    <property type="match status" value="1"/>
</dbReference>